<dbReference type="PANTHER" id="PTHR47633:SF4">
    <property type="entry name" value="MYOPALLADIN ISOFORM X1"/>
    <property type="match status" value="1"/>
</dbReference>
<dbReference type="Gene3D" id="2.60.40.10">
    <property type="entry name" value="Immunoglobulins"/>
    <property type="match status" value="1"/>
</dbReference>
<dbReference type="SMART" id="SM00409">
    <property type="entry name" value="IG"/>
    <property type="match status" value="1"/>
</dbReference>
<dbReference type="OMA" id="DEYRCEI"/>
<dbReference type="InterPro" id="IPR003598">
    <property type="entry name" value="Ig_sub2"/>
</dbReference>
<reference evidence="3" key="1">
    <citation type="journal article" date="2006" name="Science">
        <title>Ancient noncoding elements conserved in the human genome.</title>
        <authorList>
            <person name="Venkatesh B."/>
            <person name="Kirkness E.F."/>
            <person name="Loh Y.H."/>
            <person name="Halpern A.L."/>
            <person name="Lee A.P."/>
            <person name="Johnson J."/>
            <person name="Dandona N."/>
            <person name="Viswanathan L.D."/>
            <person name="Tay A."/>
            <person name="Venter J.C."/>
            <person name="Strausberg R.L."/>
            <person name="Brenner S."/>
        </authorList>
    </citation>
    <scope>NUCLEOTIDE SEQUENCE [LARGE SCALE GENOMIC DNA]</scope>
</reference>
<keyword evidence="3" id="KW-1185">Reference proteome</keyword>
<organism evidence="2 3">
    <name type="scientific">Callorhinchus milii</name>
    <name type="common">Ghost shark</name>
    <dbReference type="NCBI Taxonomy" id="7868"/>
    <lineage>
        <taxon>Eukaryota</taxon>
        <taxon>Metazoa</taxon>
        <taxon>Chordata</taxon>
        <taxon>Craniata</taxon>
        <taxon>Vertebrata</taxon>
        <taxon>Chondrichthyes</taxon>
        <taxon>Holocephali</taxon>
        <taxon>Chimaeriformes</taxon>
        <taxon>Callorhinchidae</taxon>
        <taxon>Callorhinchus</taxon>
    </lineage>
</organism>
<feature type="domain" description="Ig-like" evidence="1">
    <location>
        <begin position="19"/>
        <end position="98"/>
    </location>
</feature>
<evidence type="ECO:0000313" key="3">
    <source>
        <dbReference type="Proteomes" id="UP000314986"/>
    </source>
</evidence>
<dbReference type="FunFam" id="2.60.40.10:FF:000714">
    <property type="entry name" value="Titin novex-3"/>
    <property type="match status" value="1"/>
</dbReference>
<proteinExistence type="predicted"/>
<protein>
    <recommendedName>
        <fullName evidence="1">Ig-like domain-containing protein</fullName>
    </recommendedName>
</protein>
<dbReference type="InterPro" id="IPR007110">
    <property type="entry name" value="Ig-like_dom"/>
</dbReference>
<dbReference type="GeneTree" id="ENSGT01110000267173"/>
<name>A0A4W3IT55_CALMI</name>
<dbReference type="SUPFAM" id="SSF48726">
    <property type="entry name" value="Immunoglobulin"/>
    <property type="match status" value="1"/>
</dbReference>
<accession>A0A4W3IT55</accession>
<dbReference type="InterPro" id="IPR036179">
    <property type="entry name" value="Ig-like_dom_sf"/>
</dbReference>
<reference evidence="2" key="5">
    <citation type="submission" date="2025-09" db="UniProtKB">
        <authorList>
            <consortium name="Ensembl"/>
        </authorList>
    </citation>
    <scope>IDENTIFICATION</scope>
</reference>
<reference evidence="2" key="4">
    <citation type="submission" date="2025-08" db="UniProtKB">
        <authorList>
            <consortium name="Ensembl"/>
        </authorList>
    </citation>
    <scope>IDENTIFICATION</scope>
</reference>
<dbReference type="SMART" id="SM00408">
    <property type="entry name" value="IGc2"/>
    <property type="match status" value="1"/>
</dbReference>
<evidence type="ECO:0000259" key="1">
    <source>
        <dbReference type="PROSITE" id="PS50835"/>
    </source>
</evidence>
<reference evidence="3" key="3">
    <citation type="journal article" date="2014" name="Nature">
        <title>Elephant shark genome provides unique insights into gnathostome evolution.</title>
        <authorList>
            <consortium name="International Elephant Shark Genome Sequencing Consortium"/>
            <person name="Venkatesh B."/>
            <person name="Lee A.P."/>
            <person name="Ravi V."/>
            <person name="Maurya A.K."/>
            <person name="Lian M.M."/>
            <person name="Swann J.B."/>
            <person name="Ohta Y."/>
            <person name="Flajnik M.F."/>
            <person name="Sutoh Y."/>
            <person name="Kasahara M."/>
            <person name="Hoon S."/>
            <person name="Gangu V."/>
            <person name="Roy S.W."/>
            <person name="Irimia M."/>
            <person name="Korzh V."/>
            <person name="Kondrychyn I."/>
            <person name="Lim Z.W."/>
            <person name="Tay B.H."/>
            <person name="Tohari S."/>
            <person name="Kong K.W."/>
            <person name="Ho S."/>
            <person name="Lorente-Galdos B."/>
            <person name="Quilez J."/>
            <person name="Marques-Bonet T."/>
            <person name="Raney B.J."/>
            <person name="Ingham P.W."/>
            <person name="Tay A."/>
            <person name="Hillier L.W."/>
            <person name="Minx P."/>
            <person name="Boehm T."/>
            <person name="Wilson R.K."/>
            <person name="Brenner S."/>
            <person name="Warren W.C."/>
        </authorList>
    </citation>
    <scope>NUCLEOTIDE SEQUENCE [LARGE SCALE GENOMIC DNA]</scope>
</reference>
<dbReference type="Ensembl" id="ENSCMIT00000033056.1">
    <property type="protein sequence ID" value="ENSCMIP00000032562.1"/>
    <property type="gene ID" value="ENSCMIG00000013923.1"/>
</dbReference>
<dbReference type="Proteomes" id="UP000314986">
    <property type="component" value="Unassembled WGS sequence"/>
</dbReference>
<dbReference type="PROSITE" id="PS50835">
    <property type="entry name" value="IG_LIKE"/>
    <property type="match status" value="1"/>
</dbReference>
<dbReference type="PANTHER" id="PTHR47633">
    <property type="entry name" value="IMMUNOGLOBULIN"/>
    <property type="match status" value="1"/>
</dbReference>
<dbReference type="InterPro" id="IPR013783">
    <property type="entry name" value="Ig-like_fold"/>
</dbReference>
<dbReference type="InterPro" id="IPR013098">
    <property type="entry name" value="Ig_I-set"/>
</dbReference>
<dbReference type="Pfam" id="PF07679">
    <property type="entry name" value="I-set"/>
    <property type="match status" value="1"/>
</dbReference>
<dbReference type="AlphaFoldDB" id="A0A4W3IT55"/>
<dbReference type="InterPro" id="IPR003599">
    <property type="entry name" value="Ig_sub"/>
</dbReference>
<reference evidence="3" key="2">
    <citation type="journal article" date="2007" name="PLoS Biol.">
        <title>Survey sequencing and comparative analysis of the elephant shark (Callorhinchus milii) genome.</title>
        <authorList>
            <person name="Venkatesh B."/>
            <person name="Kirkness E.F."/>
            <person name="Loh Y.H."/>
            <person name="Halpern A.L."/>
            <person name="Lee A.P."/>
            <person name="Johnson J."/>
            <person name="Dandona N."/>
            <person name="Viswanathan L.D."/>
            <person name="Tay A."/>
            <person name="Venter J.C."/>
            <person name="Strausberg R.L."/>
            <person name="Brenner S."/>
        </authorList>
    </citation>
    <scope>NUCLEOTIDE SEQUENCE [LARGE SCALE GENOMIC DNA]</scope>
</reference>
<sequence length="130" mass="14016">MRVEITEPSTKPESADAVPGTAPFFIRNPTVILEGRVAAFHCKLSGYPLPKVAWFKDGRRIRQGSHYHMEITEDGKASLHIAATVPEDEGIYTVFASNIKGNAICSGKLFIEPVGTPIGHGEGALKIQSA</sequence>
<evidence type="ECO:0000313" key="2">
    <source>
        <dbReference type="Ensembl" id="ENSCMIP00000032562.1"/>
    </source>
</evidence>